<keyword evidence="3" id="KW-1185">Reference proteome</keyword>
<gene>
    <name evidence="2" type="ORF">F1609_04220</name>
</gene>
<dbReference type="EMBL" id="VVIW01000002">
    <property type="protein sequence ID" value="NHZ39374.1"/>
    <property type="molecule type" value="Genomic_DNA"/>
</dbReference>
<organism evidence="2 3">
    <name type="scientific">Massilia aquatica</name>
    <dbReference type="NCBI Taxonomy" id="2609000"/>
    <lineage>
        <taxon>Bacteria</taxon>
        <taxon>Pseudomonadati</taxon>
        <taxon>Pseudomonadota</taxon>
        <taxon>Betaproteobacteria</taxon>
        <taxon>Burkholderiales</taxon>
        <taxon>Oxalobacteraceae</taxon>
        <taxon>Telluria group</taxon>
        <taxon>Massilia</taxon>
    </lineage>
</organism>
<dbReference type="Pfam" id="PF13569">
    <property type="entry name" value="DUF4132"/>
    <property type="match status" value="1"/>
</dbReference>
<dbReference type="Proteomes" id="UP000819052">
    <property type="component" value="Unassembled WGS sequence"/>
</dbReference>
<dbReference type="SUPFAM" id="SSF142921">
    <property type="entry name" value="WGR domain-like"/>
    <property type="match status" value="1"/>
</dbReference>
<evidence type="ECO:0000313" key="2">
    <source>
        <dbReference type="EMBL" id="NHZ39374.1"/>
    </source>
</evidence>
<comment type="caution">
    <text evidence="2">The sequence shown here is derived from an EMBL/GenBank/DDBJ whole genome shotgun (WGS) entry which is preliminary data.</text>
</comment>
<dbReference type="InterPro" id="IPR049809">
    <property type="entry name" value="YehF/YfeS-like_WGR"/>
</dbReference>
<proteinExistence type="predicted"/>
<name>A0ABX0LWY0_9BURK</name>
<dbReference type="Pfam" id="PF05406">
    <property type="entry name" value="WGR"/>
    <property type="match status" value="1"/>
</dbReference>
<evidence type="ECO:0000259" key="1">
    <source>
        <dbReference type="PROSITE" id="PS51977"/>
    </source>
</evidence>
<dbReference type="PROSITE" id="PS51977">
    <property type="entry name" value="WGR"/>
    <property type="match status" value="1"/>
</dbReference>
<dbReference type="CDD" id="cd07996">
    <property type="entry name" value="WGR_MMR_like"/>
    <property type="match status" value="1"/>
</dbReference>
<dbReference type="InterPro" id="IPR050458">
    <property type="entry name" value="LolB"/>
</dbReference>
<evidence type="ECO:0000313" key="3">
    <source>
        <dbReference type="Proteomes" id="UP000819052"/>
    </source>
</evidence>
<dbReference type="SMART" id="SM00773">
    <property type="entry name" value="WGR"/>
    <property type="match status" value="1"/>
</dbReference>
<dbReference type="InterPro" id="IPR036930">
    <property type="entry name" value="WGR_dom_sf"/>
</dbReference>
<dbReference type="PANTHER" id="PTHR30634">
    <property type="entry name" value="OUTER MEMBRANE LOLAB LIPOPROTEIN INSERTION APPARATUS"/>
    <property type="match status" value="1"/>
</dbReference>
<protein>
    <submittedName>
        <fullName evidence="2">DUF4132 domain-containing protein</fullName>
    </submittedName>
</protein>
<dbReference type="InterPro" id="IPR008893">
    <property type="entry name" value="WGR_domain"/>
</dbReference>
<accession>A0ABX0LWY0</accession>
<dbReference type="Gene3D" id="2.20.140.10">
    <property type="entry name" value="WGR domain"/>
    <property type="match status" value="1"/>
</dbReference>
<reference evidence="2 3" key="1">
    <citation type="submission" date="2019-09" db="EMBL/GenBank/DDBJ databases">
        <title>Taxonomy of Antarctic Massilia spp.: description of Massilia rubra sp. nov., Massilia aquatica sp. nov., Massilia mucilaginosa sp. nov., Massilia frigida sp. nov. isolated from streams, lakes and regoliths.</title>
        <authorList>
            <person name="Holochova P."/>
            <person name="Sedlacek I."/>
            <person name="Kralova S."/>
            <person name="Maslanova I."/>
            <person name="Busse H.-J."/>
            <person name="Stankova E."/>
            <person name="Vrbovska V."/>
            <person name="Kovarovic V."/>
            <person name="Bartak M."/>
            <person name="Svec P."/>
            <person name="Pantucek R."/>
        </authorList>
    </citation>
    <scope>NUCLEOTIDE SEQUENCE [LARGE SCALE GENOMIC DNA]</scope>
    <source>
        <strain evidence="2 3">CCM 8693</strain>
    </source>
</reference>
<feature type="domain" description="WGR" evidence="1">
    <location>
        <begin position="1"/>
        <end position="95"/>
    </location>
</feature>
<dbReference type="PANTHER" id="PTHR30634:SF13">
    <property type="entry name" value="PROTEIN YEHF"/>
    <property type="match status" value="1"/>
</dbReference>
<sequence>MYKMVQASAPQPYLVRQAMKRFEFDDGSSSKFWEIEQDGCDVHVRYGKIGTAGQAQTKTHADATKAGTAMEKLVREKTGKGYVEAGAGMPVVSAAPASIAPEGAGLLAGPQRQLSVQAELADPADLPPVLVNPPWLAAARPAHAVLTLAPLALPEREQWQPGCRAAWLALDDDFAKQLDAARSDPLALAWLSGFRDSPQREQIAALLGGADSDRLIALAREHRSIPTRYMLDGRGIANLPAPLGLALWNALGCDDVSNPGYAVARFGLDALPSVVTLCRASPYGALGLALPFGAVVLAQPMARSFASKNRWARENAREWLLAHPEHAACGLICVAVGKTCPARAHAIVTLRMLAHEGQCALLLEVAARYPQADVAAALADLLDPYQLFPAKPSAFPGFWQPAGWRRPLLAHNGKALPDSAIEQLGCMLRFPSDDGVYAGIADVKKACTAQSLADFAWDIFLAWVGAGGPPKEGWGMGALGLIGNDDSARKLTPYLRGWPGESQHQRAVAGLDVLAAIGSDTALTLLNGIAQKVKFKALQDRAREKIAQIADARGLGVEELEDRLAPDLGLDDDGTLLLDFGPRQFRVGFDEALKPFVRDGAKLRLADLPKPNKADHKDLSAAAVERFKALKKDARTIATQQVRRLEAAMCAQRRWSMEVFGQCLAGHPLVRHLVQRLVWGVYGSEANLLACFRVAVDGGWTDAADAPFALPEGDGLRIGIVHALDVAAADAAAFGQLFADYELVQPFAQIGRDVYMASAADLAAGSFERWVGVVVPSGRVLALENQGWRRGRAWDGGAIWNVNKPLGGGRAAQLDLSPGLMANNPEEFAEQRLGRLIVGATDRHGEVPVAASLATLDAIAISELIRDMGRLHS</sequence>
<dbReference type="InterPro" id="IPR025406">
    <property type="entry name" value="DUF4132"/>
</dbReference>